<protein>
    <submittedName>
        <fullName evidence="2">Uncharacterized protein</fullName>
    </submittedName>
</protein>
<feature type="transmembrane region" description="Helical" evidence="1">
    <location>
        <begin position="180"/>
        <end position="200"/>
    </location>
</feature>
<dbReference type="OrthoDB" id="662673at2"/>
<dbReference type="AlphaFoldDB" id="A0A1X7I6C5"/>
<evidence type="ECO:0000313" key="3">
    <source>
        <dbReference type="Proteomes" id="UP000193804"/>
    </source>
</evidence>
<keyword evidence="1" id="KW-1133">Transmembrane helix</keyword>
<keyword evidence="1" id="KW-0812">Transmembrane</keyword>
<feature type="transmembrane region" description="Helical" evidence="1">
    <location>
        <begin position="120"/>
        <end position="139"/>
    </location>
</feature>
<accession>A0A1X7I6C5</accession>
<keyword evidence="3" id="KW-1185">Reference proteome</keyword>
<gene>
    <name evidence="2" type="ORF">SAMN05661096_00292</name>
</gene>
<dbReference type="STRING" id="1028.SAMN05661096_00292"/>
<feature type="transmembrane region" description="Helical" evidence="1">
    <location>
        <begin position="97"/>
        <end position="114"/>
    </location>
</feature>
<proteinExistence type="predicted"/>
<feature type="transmembrane region" description="Helical" evidence="1">
    <location>
        <begin position="151"/>
        <end position="174"/>
    </location>
</feature>
<keyword evidence="1" id="KW-0472">Membrane</keyword>
<dbReference type="Proteomes" id="UP000193804">
    <property type="component" value="Unassembled WGS sequence"/>
</dbReference>
<organism evidence="2 3">
    <name type="scientific">Marivirga sericea</name>
    <dbReference type="NCBI Taxonomy" id="1028"/>
    <lineage>
        <taxon>Bacteria</taxon>
        <taxon>Pseudomonadati</taxon>
        <taxon>Bacteroidota</taxon>
        <taxon>Cytophagia</taxon>
        <taxon>Cytophagales</taxon>
        <taxon>Marivirgaceae</taxon>
        <taxon>Marivirga</taxon>
    </lineage>
</organism>
<dbReference type="RefSeq" id="WP_085515307.1">
    <property type="nucleotide sequence ID" value="NZ_FXAW01000001.1"/>
</dbReference>
<name>A0A1X7I6C5_9BACT</name>
<evidence type="ECO:0000256" key="1">
    <source>
        <dbReference type="SAM" id="Phobius"/>
    </source>
</evidence>
<dbReference type="EMBL" id="FXAW01000001">
    <property type="protein sequence ID" value="SMG10125.1"/>
    <property type="molecule type" value="Genomic_DNA"/>
</dbReference>
<reference evidence="3" key="1">
    <citation type="submission" date="2017-04" db="EMBL/GenBank/DDBJ databases">
        <authorList>
            <person name="Varghese N."/>
            <person name="Submissions S."/>
        </authorList>
    </citation>
    <scope>NUCLEOTIDE SEQUENCE [LARGE SCALE GENOMIC DNA]</scope>
    <source>
        <strain evidence="3">DSM 4125</strain>
    </source>
</reference>
<sequence length="216" mass="24894">MKLSSEQIAQIKSWISKRGFTHTDVQYEIIDHVASAIEDKMEEKPKISLEGAFNEVHRSFGVYGFAEVEEAITSRLNKELWRSYWAAAKEILLSRKILIPILIGVLVHLLSKQFPINFDGIILGGILGFCVFTLVYAFREQRSKKYLKSYLSFRMSYGIIPIMASIVFNFRYLYLELVSPIWTAILLGILSLAMWAVFVGSKEMINKTEKLHKLYE</sequence>
<evidence type="ECO:0000313" key="2">
    <source>
        <dbReference type="EMBL" id="SMG10125.1"/>
    </source>
</evidence>